<keyword evidence="1" id="KW-0472">Membrane</keyword>
<keyword evidence="3" id="KW-1185">Reference proteome</keyword>
<accession>A0A4Z2FEK1</accession>
<keyword evidence="1" id="KW-0812">Transmembrane</keyword>
<evidence type="ECO:0000313" key="3">
    <source>
        <dbReference type="Proteomes" id="UP000314294"/>
    </source>
</evidence>
<evidence type="ECO:0000313" key="2">
    <source>
        <dbReference type="EMBL" id="TNN39305.1"/>
    </source>
</evidence>
<comment type="caution">
    <text evidence="2">The sequence shown here is derived from an EMBL/GenBank/DDBJ whole genome shotgun (WGS) entry which is preliminary data.</text>
</comment>
<protein>
    <submittedName>
        <fullName evidence="2">Uncharacterized protein</fullName>
    </submittedName>
</protein>
<feature type="transmembrane region" description="Helical" evidence="1">
    <location>
        <begin position="12"/>
        <end position="33"/>
    </location>
</feature>
<reference evidence="2 3" key="1">
    <citation type="submission" date="2019-03" db="EMBL/GenBank/DDBJ databases">
        <title>First draft genome of Liparis tanakae, snailfish: a comprehensive survey of snailfish specific genes.</title>
        <authorList>
            <person name="Kim W."/>
            <person name="Song I."/>
            <person name="Jeong J.-H."/>
            <person name="Kim D."/>
            <person name="Kim S."/>
            <person name="Ryu S."/>
            <person name="Song J.Y."/>
            <person name="Lee S.K."/>
        </authorList>
    </citation>
    <scope>NUCLEOTIDE SEQUENCE [LARGE SCALE GENOMIC DNA]</scope>
    <source>
        <tissue evidence="2">Muscle</tissue>
    </source>
</reference>
<dbReference type="EMBL" id="SRLO01001290">
    <property type="protein sequence ID" value="TNN39305.1"/>
    <property type="molecule type" value="Genomic_DNA"/>
</dbReference>
<sequence>MWVTGSGPGVGVLMWVTGSGPGVGVLMLSYSAVSTMPGSTALAVTGAPLAASCSCSRPRGSCSSAWGDNLQPQDQVLRTRSSASGPGPQDQDQELLPALQVVQLQLSRVVSGRRHVDDPGSGAVAARPRQRVQQQVGEQEVAQVVEREVELEAVLRPPLGDHHGPGCGPQGGVQGQWERGGAPSVATTALPLFSRTWSGRPRATKLRENCLTHLREVRSKNTNSTGTETQQIYH</sequence>
<gene>
    <name evidence="2" type="ORF">EYF80_050510</name>
</gene>
<evidence type="ECO:0000256" key="1">
    <source>
        <dbReference type="SAM" id="Phobius"/>
    </source>
</evidence>
<dbReference type="AlphaFoldDB" id="A0A4Z2FEK1"/>
<organism evidence="2 3">
    <name type="scientific">Liparis tanakae</name>
    <name type="common">Tanaka's snailfish</name>
    <dbReference type="NCBI Taxonomy" id="230148"/>
    <lineage>
        <taxon>Eukaryota</taxon>
        <taxon>Metazoa</taxon>
        <taxon>Chordata</taxon>
        <taxon>Craniata</taxon>
        <taxon>Vertebrata</taxon>
        <taxon>Euteleostomi</taxon>
        <taxon>Actinopterygii</taxon>
        <taxon>Neopterygii</taxon>
        <taxon>Teleostei</taxon>
        <taxon>Neoteleostei</taxon>
        <taxon>Acanthomorphata</taxon>
        <taxon>Eupercaria</taxon>
        <taxon>Perciformes</taxon>
        <taxon>Cottioidei</taxon>
        <taxon>Cottales</taxon>
        <taxon>Liparidae</taxon>
        <taxon>Liparis</taxon>
    </lineage>
</organism>
<keyword evidence="1" id="KW-1133">Transmembrane helix</keyword>
<name>A0A4Z2FEK1_9TELE</name>
<proteinExistence type="predicted"/>
<dbReference type="Proteomes" id="UP000314294">
    <property type="component" value="Unassembled WGS sequence"/>
</dbReference>